<reference evidence="1" key="3">
    <citation type="submission" date="2025-09" db="UniProtKB">
        <authorList>
            <consortium name="Ensembl"/>
        </authorList>
    </citation>
    <scope>IDENTIFICATION</scope>
</reference>
<accession>A0A8V5GER3</accession>
<evidence type="ECO:0000313" key="2">
    <source>
        <dbReference type="Proteomes" id="UP000694405"/>
    </source>
</evidence>
<organism evidence="1 2">
    <name type="scientific">Melopsittacus undulatus</name>
    <name type="common">Budgerigar</name>
    <name type="synonym">Psittacus undulatus</name>
    <dbReference type="NCBI Taxonomy" id="13146"/>
    <lineage>
        <taxon>Eukaryota</taxon>
        <taxon>Metazoa</taxon>
        <taxon>Chordata</taxon>
        <taxon>Craniata</taxon>
        <taxon>Vertebrata</taxon>
        <taxon>Euteleostomi</taxon>
        <taxon>Archelosauria</taxon>
        <taxon>Archosauria</taxon>
        <taxon>Dinosauria</taxon>
        <taxon>Saurischia</taxon>
        <taxon>Theropoda</taxon>
        <taxon>Coelurosauria</taxon>
        <taxon>Aves</taxon>
        <taxon>Neognathae</taxon>
        <taxon>Neoaves</taxon>
        <taxon>Telluraves</taxon>
        <taxon>Australaves</taxon>
        <taxon>Psittaciformes</taxon>
        <taxon>Psittaculidae</taxon>
        <taxon>Melopsittacus</taxon>
    </lineage>
</organism>
<dbReference type="Ensembl" id="ENSMUNT00000002943.2">
    <property type="protein sequence ID" value="ENSMUNP00000002485.2"/>
    <property type="gene ID" value="ENSMUNG00000002198.2"/>
</dbReference>
<reference evidence="1" key="1">
    <citation type="submission" date="2020-03" db="EMBL/GenBank/DDBJ databases">
        <title>Melopsittacus undulatus (budgerigar) genome, bMelUnd1, maternal haplotype with Z.</title>
        <authorList>
            <person name="Gedman G."/>
            <person name="Mountcastle J."/>
            <person name="Haase B."/>
            <person name="Formenti G."/>
            <person name="Wright T."/>
            <person name="Apodaca J."/>
            <person name="Pelan S."/>
            <person name="Chow W."/>
            <person name="Rhie A."/>
            <person name="Howe K."/>
            <person name="Fedrigo O."/>
            <person name="Jarvis E.D."/>
        </authorList>
    </citation>
    <scope>NUCLEOTIDE SEQUENCE [LARGE SCALE GENOMIC DNA]</scope>
</reference>
<dbReference type="Proteomes" id="UP000694405">
    <property type="component" value="Chromosome 14"/>
</dbReference>
<reference evidence="1" key="2">
    <citation type="submission" date="2025-08" db="UniProtKB">
        <authorList>
            <consortium name="Ensembl"/>
        </authorList>
    </citation>
    <scope>IDENTIFICATION</scope>
</reference>
<keyword evidence="2" id="KW-1185">Reference proteome</keyword>
<evidence type="ECO:0000313" key="1">
    <source>
        <dbReference type="Ensembl" id="ENSMUNP00000002485.2"/>
    </source>
</evidence>
<proteinExistence type="predicted"/>
<sequence>VLPVQPVCFLTRDEELGAVADGPTWPRVFQDEVFIIKLLPVDGFASGSIVVGEVTSLAHELGDDAVEAAPFEAKAFLMGAEAAEILCPGQGERGEGCVCWKAPCWGGCTNPHPRSWARHPSAAGSAAALQACFQS</sequence>
<dbReference type="AlphaFoldDB" id="A0A8C6IS37"/>
<protein>
    <submittedName>
        <fullName evidence="1">Uncharacterized protein</fullName>
    </submittedName>
</protein>
<accession>A0A8C6IS37</accession>
<name>A0A8C6IS37_MELUD</name>